<keyword evidence="5 7" id="KW-1133">Transmembrane helix</keyword>
<evidence type="ECO:0000256" key="2">
    <source>
        <dbReference type="ARBA" id="ARBA00006228"/>
    </source>
</evidence>
<comment type="caution">
    <text evidence="8">The sequence shown here is derived from an EMBL/GenBank/DDBJ whole genome shotgun (WGS) entry which is preliminary data.</text>
</comment>
<sequence>MRRWLPYPGLALALLLVWLLLSQSLSVGQLLLGSGAALIGSHAMAVLRPPRRRRVRLAPLAKLGALVAIDVVRSNLAVAAIILFPRKGRVSGFVRIPLELTERGGLALLALILTATPGTLWVEYDQRKRMLLLHVLDLIDEEEWATLIKSRYEVLLLQAFEA</sequence>
<dbReference type="PANTHER" id="PTHR34584">
    <property type="entry name" value="NA(+)/H(+) ANTIPORTER SUBUNIT E1"/>
    <property type="match status" value="1"/>
</dbReference>
<feature type="transmembrane region" description="Helical" evidence="7">
    <location>
        <begin position="63"/>
        <end position="84"/>
    </location>
</feature>
<dbReference type="EMBL" id="JBBGZA010000001">
    <property type="protein sequence ID" value="MEJ5094656.1"/>
    <property type="molecule type" value="Genomic_DNA"/>
</dbReference>
<dbReference type="RefSeq" id="WP_132883604.1">
    <property type="nucleotide sequence ID" value="NZ_JBBGZA010000001.1"/>
</dbReference>
<evidence type="ECO:0000313" key="8">
    <source>
        <dbReference type="EMBL" id="MEJ5094656.1"/>
    </source>
</evidence>
<keyword evidence="3" id="KW-1003">Cell membrane</keyword>
<gene>
    <name evidence="8" type="ORF">WH159_08905</name>
</gene>
<organism evidence="8 9">
    <name type="scientific">Sphingomonas molluscorum</name>
    <dbReference type="NCBI Taxonomy" id="418184"/>
    <lineage>
        <taxon>Bacteria</taxon>
        <taxon>Pseudomonadati</taxon>
        <taxon>Pseudomonadota</taxon>
        <taxon>Alphaproteobacteria</taxon>
        <taxon>Sphingomonadales</taxon>
        <taxon>Sphingomonadaceae</taxon>
        <taxon>Sphingomonas</taxon>
    </lineage>
</organism>
<evidence type="ECO:0000256" key="3">
    <source>
        <dbReference type="ARBA" id="ARBA00022475"/>
    </source>
</evidence>
<evidence type="ECO:0000256" key="1">
    <source>
        <dbReference type="ARBA" id="ARBA00004651"/>
    </source>
</evidence>
<evidence type="ECO:0000256" key="6">
    <source>
        <dbReference type="ARBA" id="ARBA00023136"/>
    </source>
</evidence>
<proteinExistence type="inferred from homology"/>
<keyword evidence="9" id="KW-1185">Reference proteome</keyword>
<comment type="subcellular location">
    <subcellularLocation>
        <location evidence="1">Cell membrane</location>
        <topology evidence="1">Multi-pass membrane protein</topology>
    </subcellularLocation>
</comment>
<dbReference type="PANTHER" id="PTHR34584:SF1">
    <property type="entry name" value="NA(+)_H(+) ANTIPORTER SUBUNIT E1"/>
    <property type="match status" value="1"/>
</dbReference>
<feature type="transmembrane region" description="Helical" evidence="7">
    <location>
        <begin position="105"/>
        <end position="122"/>
    </location>
</feature>
<dbReference type="NCBIfam" id="NF006520">
    <property type="entry name" value="PRK08965.1-4"/>
    <property type="match status" value="1"/>
</dbReference>
<dbReference type="PIRSF" id="PIRSF019239">
    <property type="entry name" value="MrpE"/>
    <property type="match status" value="1"/>
</dbReference>
<reference evidence="8 9" key="1">
    <citation type="submission" date="2023-12" db="EMBL/GenBank/DDBJ databases">
        <title>Gut-associated functions are favored during microbiome assembly across C. elegans life.</title>
        <authorList>
            <person name="Zimmermann J."/>
        </authorList>
    </citation>
    <scope>NUCLEOTIDE SEQUENCE [LARGE SCALE GENOMIC DNA]</scope>
    <source>
        <strain evidence="8 9">JUb134</strain>
    </source>
</reference>
<evidence type="ECO:0000313" key="9">
    <source>
        <dbReference type="Proteomes" id="UP001380365"/>
    </source>
</evidence>
<keyword evidence="6 7" id="KW-0472">Membrane</keyword>
<evidence type="ECO:0000256" key="4">
    <source>
        <dbReference type="ARBA" id="ARBA00022692"/>
    </source>
</evidence>
<name>A0ABU8Q4I9_9SPHN</name>
<evidence type="ECO:0000256" key="5">
    <source>
        <dbReference type="ARBA" id="ARBA00022989"/>
    </source>
</evidence>
<comment type="similarity">
    <text evidence="2">Belongs to the CPA3 antiporters (TC 2.A.63) subunit E family.</text>
</comment>
<dbReference type="Pfam" id="PF01899">
    <property type="entry name" value="MNHE"/>
    <property type="match status" value="1"/>
</dbReference>
<dbReference type="InterPro" id="IPR002758">
    <property type="entry name" value="Cation_antiport_E"/>
</dbReference>
<evidence type="ECO:0000256" key="7">
    <source>
        <dbReference type="SAM" id="Phobius"/>
    </source>
</evidence>
<protein>
    <submittedName>
        <fullName evidence="8">Na+/H+ antiporter subunit E</fullName>
    </submittedName>
</protein>
<dbReference type="Proteomes" id="UP001380365">
    <property type="component" value="Unassembled WGS sequence"/>
</dbReference>
<accession>A0ABU8Q4I9</accession>
<keyword evidence="4 7" id="KW-0812">Transmembrane</keyword>